<dbReference type="InterPro" id="IPR013783">
    <property type="entry name" value="Ig-like_fold"/>
</dbReference>
<dbReference type="Gene3D" id="2.60.40.10">
    <property type="entry name" value="Immunoglobulins"/>
    <property type="match status" value="1"/>
</dbReference>
<dbReference type="SMART" id="SM00409">
    <property type="entry name" value="IG"/>
    <property type="match status" value="1"/>
</dbReference>
<evidence type="ECO:0000256" key="4">
    <source>
        <dbReference type="ARBA" id="ARBA00023136"/>
    </source>
</evidence>
<keyword evidence="7" id="KW-1133">Transmembrane helix</keyword>
<dbReference type="InterPro" id="IPR013106">
    <property type="entry name" value="Ig_V-set"/>
</dbReference>
<dbReference type="PANTHER" id="PTHR11860:SF115">
    <property type="entry name" value="IMMUNOGLOBULIN SUBTYPE DOMAIN-CONTAINING PROTEIN"/>
    <property type="match status" value="1"/>
</dbReference>
<dbReference type="GO" id="GO:0016020">
    <property type="term" value="C:membrane"/>
    <property type="evidence" value="ECO:0007669"/>
    <property type="project" value="UniProtKB-SubCell"/>
</dbReference>
<dbReference type="CDD" id="cd05716">
    <property type="entry name" value="IgV_pIgR_like"/>
    <property type="match status" value="1"/>
</dbReference>
<dbReference type="PROSITE" id="PS50835">
    <property type="entry name" value="IG_LIKE"/>
    <property type="match status" value="1"/>
</dbReference>
<dbReference type="Pfam" id="PF15330">
    <property type="entry name" value="SIT"/>
    <property type="match status" value="1"/>
</dbReference>
<comment type="subcellular location">
    <subcellularLocation>
        <location evidence="1">Membrane</location>
    </subcellularLocation>
</comment>
<keyword evidence="3" id="KW-0732">Signal</keyword>
<name>A0A8D1EZ33_PIG</name>
<keyword evidence="2 7" id="KW-0812">Transmembrane</keyword>
<dbReference type="SUPFAM" id="SSF48726">
    <property type="entry name" value="Immunoglobulin"/>
    <property type="match status" value="1"/>
</dbReference>
<evidence type="ECO:0000259" key="8">
    <source>
        <dbReference type="PROSITE" id="PS50835"/>
    </source>
</evidence>
<dbReference type="AlphaFoldDB" id="A0A8D1EZ33"/>
<dbReference type="InterPro" id="IPR007110">
    <property type="entry name" value="Ig-like_dom"/>
</dbReference>
<dbReference type="FunFam" id="2.60.40.10:FF:000370">
    <property type="entry name" value="CMRF35-like molecule 1"/>
    <property type="match status" value="1"/>
</dbReference>
<dbReference type="PANTHER" id="PTHR11860">
    <property type="entry name" value="POLYMERIC-IMMUNOGLOBULIN RECEPTOR"/>
    <property type="match status" value="1"/>
</dbReference>
<feature type="transmembrane region" description="Helical" evidence="7">
    <location>
        <begin position="180"/>
        <end position="200"/>
    </location>
</feature>
<dbReference type="InterPro" id="IPR050671">
    <property type="entry name" value="CD300_family_receptors"/>
</dbReference>
<evidence type="ECO:0000256" key="7">
    <source>
        <dbReference type="SAM" id="Phobius"/>
    </source>
</evidence>
<evidence type="ECO:0000256" key="5">
    <source>
        <dbReference type="ARBA" id="ARBA00023157"/>
    </source>
</evidence>
<organism evidence="9 10">
    <name type="scientific">Sus scrofa</name>
    <name type="common">Pig</name>
    <dbReference type="NCBI Taxonomy" id="9823"/>
    <lineage>
        <taxon>Eukaryota</taxon>
        <taxon>Metazoa</taxon>
        <taxon>Chordata</taxon>
        <taxon>Craniata</taxon>
        <taxon>Vertebrata</taxon>
        <taxon>Euteleostomi</taxon>
        <taxon>Mammalia</taxon>
        <taxon>Eutheria</taxon>
        <taxon>Laurasiatheria</taxon>
        <taxon>Artiodactyla</taxon>
        <taxon>Suina</taxon>
        <taxon>Suidae</taxon>
        <taxon>Sus</taxon>
    </lineage>
</organism>
<proteinExistence type="predicted"/>
<evidence type="ECO:0000256" key="3">
    <source>
        <dbReference type="ARBA" id="ARBA00022729"/>
    </source>
</evidence>
<keyword evidence="5" id="KW-1015">Disulfide bond</keyword>
<dbReference type="InterPro" id="IPR036179">
    <property type="entry name" value="Ig-like_dom_sf"/>
</dbReference>
<evidence type="ECO:0000313" key="9">
    <source>
        <dbReference type="Ensembl" id="ENSSSCP00040030024.1"/>
    </source>
</evidence>
<dbReference type="Proteomes" id="UP000694722">
    <property type="component" value="Unplaced"/>
</dbReference>
<feature type="domain" description="Ig-like" evidence="8">
    <location>
        <begin position="13"/>
        <end position="123"/>
    </location>
</feature>
<dbReference type="InterPro" id="IPR003599">
    <property type="entry name" value="Ig_sub"/>
</dbReference>
<keyword evidence="4 7" id="KW-0472">Membrane</keyword>
<protein>
    <recommendedName>
        <fullName evidence="8">Ig-like domain-containing protein</fullName>
    </recommendedName>
</protein>
<evidence type="ECO:0000256" key="1">
    <source>
        <dbReference type="ARBA" id="ARBA00004370"/>
    </source>
</evidence>
<accession>A0A8D1EZ33</accession>
<evidence type="ECO:0000313" key="10">
    <source>
        <dbReference type="Proteomes" id="UP000694722"/>
    </source>
</evidence>
<reference evidence="9" key="1">
    <citation type="submission" date="2025-08" db="UniProtKB">
        <authorList>
            <consortium name="Ensembl"/>
        </authorList>
    </citation>
    <scope>IDENTIFICATION</scope>
</reference>
<feature type="region of interest" description="Disordered" evidence="6">
    <location>
        <begin position="123"/>
        <end position="142"/>
    </location>
</feature>
<dbReference type="Ensembl" id="ENSSSCT00040070492.1">
    <property type="protein sequence ID" value="ENSSSCP00040030024.1"/>
    <property type="gene ID" value="ENSSSCG00040052170.1"/>
</dbReference>
<sequence>LSLPWCIFLGEQPGCLSLSGPSTVMGIEGGSLSVQCRYEEEYIDDKKYWDKSPCFLSWKHIVETTESAREVRRGRVSIRDDPANLTFTVTLERLTEEDAGTYCCGINAQFSVDPTHEVEVVVSPGEPRTPPLTPSTGSPKESQIRRAKAEIRSEAWRKLCVGKAQPAPHPLSLSPSRLQVLLSLSVLLLLLLVAVSLLAWRMVRRRIKGGPRTSRPPQAAAQGENCYENVELSRWPPSGEPAPVQPTQGEVEYSMVVRWELLKWDIGRAAPPASTRPRVITHP</sequence>
<dbReference type="Pfam" id="PF07686">
    <property type="entry name" value="V-set"/>
    <property type="match status" value="1"/>
</dbReference>
<evidence type="ECO:0000256" key="2">
    <source>
        <dbReference type="ARBA" id="ARBA00022692"/>
    </source>
</evidence>
<evidence type="ECO:0000256" key="6">
    <source>
        <dbReference type="SAM" id="MobiDB-lite"/>
    </source>
</evidence>